<name>A0A0F6WEY5_9CAUD</name>
<accession>A0A0F6WEY5</accession>
<organism evidence="1 2">
    <name type="scientific">Mycobacterium phage Mindy</name>
    <dbReference type="NCBI Taxonomy" id="1647311"/>
    <lineage>
        <taxon>Viruses</taxon>
        <taxon>Duplodnaviria</taxon>
        <taxon>Heunggongvirae</taxon>
        <taxon>Uroviricota</taxon>
        <taxon>Caudoviricetes</taxon>
        <taxon>Kostyavirus</taxon>
        <taxon>Kostyavirus toto</taxon>
    </lineage>
</organism>
<dbReference type="RefSeq" id="YP_009225405.1">
    <property type="nucleotide sequence ID" value="NC_029093.1"/>
</dbReference>
<dbReference type="EMBL" id="KR080204">
    <property type="protein sequence ID" value="AKF15148.1"/>
    <property type="molecule type" value="Genomic_DNA"/>
</dbReference>
<reference evidence="1 2" key="1">
    <citation type="journal article" date="2015" name="Genome Announc.">
        <title>Genome Sequence of Mycobacteriophage Mindy.</title>
        <authorList>
            <person name="Pope W.H."/>
            <person name="Bernstein N.I."/>
            <person name="Fasolas C.S."/>
            <person name="Mezghani N."/>
            <person name="Pressimone C.A."/>
            <person name="Selvakumar P."/>
            <person name="Stanton A.C."/>
            <person name="Lapin J.S."/>
            <person name="Prout A.K."/>
            <person name="Grubb S.R."/>
            <person name="Warner M.H."/>
            <person name="Bowman C.A."/>
            <person name="Russell D.A."/>
            <person name="Hatfull G.F."/>
        </authorList>
    </citation>
    <scope>NUCLEOTIDE SEQUENCE [LARGE SCALE GENOMIC DNA]</scope>
</reference>
<evidence type="ECO:0000313" key="1">
    <source>
        <dbReference type="EMBL" id="AKF15148.1"/>
    </source>
</evidence>
<gene>
    <name evidence="1" type="primary">120</name>
    <name evidence="1" type="ORF">SEA_MINDY_120</name>
</gene>
<dbReference type="GeneID" id="26796403"/>
<evidence type="ECO:0000313" key="2">
    <source>
        <dbReference type="Proteomes" id="UP000201946"/>
    </source>
</evidence>
<dbReference type="Proteomes" id="UP000201946">
    <property type="component" value="Segment"/>
</dbReference>
<protein>
    <submittedName>
        <fullName evidence="1">Uncharacterized protein</fullName>
    </submittedName>
</protein>
<proteinExistence type="predicted"/>
<dbReference type="KEGG" id="vg:26796403"/>
<sequence length="57" mass="6595">MSLTDYLASKTTRLIESHNTIESALLKNDVGTDDKGRWRYRMANLVSSDNVRRYFNA</sequence>